<evidence type="ECO:0000256" key="1">
    <source>
        <dbReference type="SAM" id="MobiDB-lite"/>
    </source>
</evidence>
<organism evidence="2 3">
    <name type="scientific">Muraenolepis orangiensis</name>
    <name type="common">Patagonian moray cod</name>
    <dbReference type="NCBI Taxonomy" id="630683"/>
    <lineage>
        <taxon>Eukaryota</taxon>
        <taxon>Metazoa</taxon>
        <taxon>Chordata</taxon>
        <taxon>Craniata</taxon>
        <taxon>Vertebrata</taxon>
        <taxon>Euteleostomi</taxon>
        <taxon>Actinopterygii</taxon>
        <taxon>Neopterygii</taxon>
        <taxon>Teleostei</taxon>
        <taxon>Neoteleostei</taxon>
        <taxon>Acanthomorphata</taxon>
        <taxon>Zeiogadaria</taxon>
        <taxon>Gadariae</taxon>
        <taxon>Gadiformes</taxon>
        <taxon>Muraenolepidoidei</taxon>
        <taxon>Muraenolepididae</taxon>
        <taxon>Muraenolepis</taxon>
    </lineage>
</organism>
<name>A0A9Q0I228_9TELE</name>
<gene>
    <name evidence="2" type="ORF">NHX12_034504</name>
</gene>
<sequence length="67" mass="7768">MSASELDPEFDRMCEEIKEARKKRDASPTGYSSRRRRLNPKAQRRWRGACSEEQHSGRGGPQAVYQQ</sequence>
<accession>A0A9Q0I228</accession>
<dbReference type="EMBL" id="JANIIK010000563">
    <property type="protein sequence ID" value="KAJ3583059.1"/>
    <property type="molecule type" value="Genomic_DNA"/>
</dbReference>
<keyword evidence="3" id="KW-1185">Reference proteome</keyword>
<feature type="region of interest" description="Disordered" evidence="1">
    <location>
        <begin position="19"/>
        <end position="67"/>
    </location>
</feature>
<reference evidence="2" key="1">
    <citation type="submission" date="2022-07" db="EMBL/GenBank/DDBJ databases">
        <title>Chromosome-level genome of Muraenolepis orangiensis.</title>
        <authorList>
            <person name="Kim J."/>
        </authorList>
    </citation>
    <scope>NUCLEOTIDE SEQUENCE</scope>
    <source>
        <strain evidence="2">KU_S4_2022</strain>
        <tissue evidence="2">Muscle</tissue>
    </source>
</reference>
<feature type="compositionally biased region" description="Basic residues" evidence="1">
    <location>
        <begin position="33"/>
        <end position="47"/>
    </location>
</feature>
<dbReference type="AlphaFoldDB" id="A0A9Q0I228"/>
<dbReference type="Proteomes" id="UP001148018">
    <property type="component" value="Unassembled WGS sequence"/>
</dbReference>
<proteinExistence type="predicted"/>
<evidence type="ECO:0000313" key="3">
    <source>
        <dbReference type="Proteomes" id="UP001148018"/>
    </source>
</evidence>
<protein>
    <submittedName>
        <fullName evidence="2">Uncharacterized protein</fullName>
    </submittedName>
</protein>
<comment type="caution">
    <text evidence="2">The sequence shown here is derived from an EMBL/GenBank/DDBJ whole genome shotgun (WGS) entry which is preliminary data.</text>
</comment>
<evidence type="ECO:0000313" key="2">
    <source>
        <dbReference type="EMBL" id="KAJ3583059.1"/>
    </source>
</evidence>